<gene>
    <name evidence="2" type="ORF">DF182_18365</name>
</gene>
<dbReference type="Gene3D" id="3.30.420.10">
    <property type="entry name" value="Ribonuclease H-like superfamily/Ribonuclease H"/>
    <property type="match status" value="1"/>
</dbReference>
<organism evidence="2 3">
    <name type="scientific">Chitinophaga flava</name>
    <dbReference type="NCBI Taxonomy" id="2259036"/>
    <lineage>
        <taxon>Bacteria</taxon>
        <taxon>Pseudomonadati</taxon>
        <taxon>Bacteroidota</taxon>
        <taxon>Chitinophagia</taxon>
        <taxon>Chitinophagales</taxon>
        <taxon>Chitinophagaceae</taxon>
        <taxon>Chitinophaga</taxon>
    </lineage>
</organism>
<dbReference type="RefSeq" id="WP_113617287.1">
    <property type="nucleotide sequence ID" value="NZ_QFFJ01000002.1"/>
</dbReference>
<keyword evidence="3" id="KW-1185">Reference proteome</keyword>
<dbReference type="SUPFAM" id="SSF53098">
    <property type="entry name" value="Ribonuclease H-like"/>
    <property type="match status" value="1"/>
</dbReference>
<dbReference type="GO" id="GO:0003676">
    <property type="term" value="F:nucleic acid binding"/>
    <property type="evidence" value="ECO:0007669"/>
    <property type="project" value="InterPro"/>
</dbReference>
<name>A0A365XS38_9BACT</name>
<reference evidence="2 3" key="1">
    <citation type="submission" date="2018-05" db="EMBL/GenBank/DDBJ databases">
        <title>Chitinophaga sp. K3CV102501T nov., isolated from isolated from a monsoon evergreen broad-leaved forest soil.</title>
        <authorList>
            <person name="Lv Y."/>
        </authorList>
    </citation>
    <scope>NUCLEOTIDE SEQUENCE [LARGE SCALE GENOMIC DNA]</scope>
    <source>
        <strain evidence="2 3">GDMCC 1.1325</strain>
    </source>
</reference>
<accession>A0A365XS38</accession>
<feature type="domain" description="Transposase-like Mu C-terminal" evidence="1">
    <location>
        <begin position="506"/>
        <end position="561"/>
    </location>
</feature>
<dbReference type="InterPro" id="IPR036397">
    <property type="entry name" value="RNaseH_sf"/>
</dbReference>
<dbReference type="Proteomes" id="UP000253410">
    <property type="component" value="Unassembled WGS sequence"/>
</dbReference>
<proteinExistence type="predicted"/>
<dbReference type="Pfam" id="PF09299">
    <property type="entry name" value="Mu-transpos_C"/>
    <property type="match status" value="1"/>
</dbReference>
<dbReference type="OrthoDB" id="612554at2"/>
<evidence type="ECO:0000313" key="3">
    <source>
        <dbReference type="Proteomes" id="UP000253410"/>
    </source>
</evidence>
<dbReference type="InterPro" id="IPR012337">
    <property type="entry name" value="RNaseH-like_sf"/>
</dbReference>
<evidence type="ECO:0000313" key="2">
    <source>
        <dbReference type="EMBL" id="RBL88544.1"/>
    </source>
</evidence>
<protein>
    <recommendedName>
        <fullName evidence="1">Transposase-like Mu C-terminal domain-containing protein</fullName>
    </recommendedName>
</protein>
<dbReference type="EMBL" id="QFFJ01000002">
    <property type="protein sequence ID" value="RBL88544.1"/>
    <property type="molecule type" value="Genomic_DNA"/>
</dbReference>
<sequence>MKFDPRNRLCIEGHEFIKTKENPGGLVPKGTYDSLKSRNKIEVLERGGNGRSVLIVYASLPEAYKELVIAKYGDPRAYVCKQPLLHLIRKDPRAEKFFLDYRYGENKCLPVGHVEKYVTAAAWLDMLVQVCKEKYFIRKQLGISKETFWKTVLELIVTHDILLPHSYKRLNEKIRQYQELSYASLIDWRFGNQNSAKIKDELSESMLLELIAHPNQHDDTVIARAYNQWAVQHAYAAITAATVGNHRRNNYYQLQLFREGSAAWYNQFGKQTKRNRPSAPLLLVGSDDNDVDLYFRDEHAGNEQQLVTRYYHRFKAVVISDAFNDYPLGYFYADNISTDLVKMAYLDAMHHIHQLTGSWYLPHQLQTDRWNLKALESFYQQIDAGYFPAAARAPRSKYIERTFGKRWHQHLRRFDNYAGNNITSRSRLNPDHLAKQKKLFPEKEEAFPILQTFIEGLRHERNPATGRSRQEEWIAAFNASDSSGQRCISDEQLLLIFGVSHTHTNTITNGGIRMTIKGQTHEYEIPDALYLRNVGKKVQLIYDPFDLSRILVTDGQQLRFVAHTQQKLPAARADYQEGDEARLWQHLHNKKELVKMITDKKRNRESLLEQNRTNAAALLQARVMIKEIKQQAEDNILEFIPSVTSDFDPLDLM</sequence>
<dbReference type="AlphaFoldDB" id="A0A365XS38"/>
<comment type="caution">
    <text evidence="2">The sequence shown here is derived from an EMBL/GenBank/DDBJ whole genome shotgun (WGS) entry which is preliminary data.</text>
</comment>
<dbReference type="InterPro" id="IPR015378">
    <property type="entry name" value="Transposase-like_Mu_C"/>
</dbReference>
<evidence type="ECO:0000259" key="1">
    <source>
        <dbReference type="Pfam" id="PF09299"/>
    </source>
</evidence>